<feature type="region of interest" description="Disordered" evidence="1">
    <location>
        <begin position="1"/>
        <end position="66"/>
    </location>
</feature>
<dbReference type="Proteomes" id="UP000193648">
    <property type="component" value="Unassembled WGS sequence"/>
</dbReference>
<dbReference type="AlphaFoldDB" id="A0A1Y2GNA0"/>
<dbReference type="OrthoDB" id="2445968at2759"/>
<comment type="caution">
    <text evidence="2">The sequence shown here is derived from an EMBL/GenBank/DDBJ whole genome shotgun (WGS) entry which is preliminary data.</text>
</comment>
<dbReference type="EMBL" id="MCFF01000025">
    <property type="protein sequence ID" value="ORZ12454.1"/>
    <property type="molecule type" value="Genomic_DNA"/>
</dbReference>
<feature type="compositionally biased region" description="Low complexity" evidence="1">
    <location>
        <begin position="189"/>
        <end position="248"/>
    </location>
</feature>
<proteinExistence type="predicted"/>
<reference evidence="2 3" key="1">
    <citation type="submission" date="2016-07" db="EMBL/GenBank/DDBJ databases">
        <title>Pervasive Adenine N6-methylation of Active Genes in Fungi.</title>
        <authorList>
            <consortium name="DOE Joint Genome Institute"/>
            <person name="Mondo S.J."/>
            <person name="Dannebaum R.O."/>
            <person name="Kuo R.C."/>
            <person name="Labutti K."/>
            <person name="Haridas S."/>
            <person name="Kuo A."/>
            <person name="Salamov A."/>
            <person name="Ahrendt S.R."/>
            <person name="Lipzen A."/>
            <person name="Sullivan W."/>
            <person name="Andreopoulos W.B."/>
            <person name="Clum A."/>
            <person name="Lindquist E."/>
            <person name="Daum C."/>
            <person name="Ramamoorthy G.K."/>
            <person name="Gryganskyi A."/>
            <person name="Culley D."/>
            <person name="Magnuson J.K."/>
            <person name="James T.Y."/>
            <person name="O'Malley M.A."/>
            <person name="Stajich J.E."/>
            <person name="Spatafora J.W."/>
            <person name="Visel A."/>
            <person name="Grigoriev I.V."/>
        </authorList>
    </citation>
    <scope>NUCLEOTIDE SEQUENCE [LARGE SCALE GENOMIC DNA]</scope>
    <source>
        <strain evidence="2 3">NRRL 3116</strain>
    </source>
</reference>
<dbReference type="RefSeq" id="XP_021880073.1">
    <property type="nucleotide sequence ID" value="XM_022024587.1"/>
</dbReference>
<evidence type="ECO:0000256" key="1">
    <source>
        <dbReference type="SAM" id="MobiDB-lite"/>
    </source>
</evidence>
<dbReference type="GeneID" id="33566431"/>
<feature type="non-terminal residue" evidence="2">
    <location>
        <position position="295"/>
    </location>
</feature>
<feature type="compositionally biased region" description="Low complexity" evidence="1">
    <location>
        <begin position="27"/>
        <end position="41"/>
    </location>
</feature>
<dbReference type="InParanoid" id="A0A1Y2GNA0"/>
<sequence>MAKRKTAVRKTRHSAGGDSHPYRGGNSSKHASASPSLASSPSPQPQDLVQRRRKGTPFRSPSHGDTSKGIVFAFRIKKDADLSMAVDILSYDQVPEEGSATKTAASNSNDNDAEAVTSMAMVAVSSESCGLHENHTNNVRTESTMTSTHLRVAGEQWSSDPTSYPSNNVMDLTRNMLILHSRKPHDFTSSPLASSPSSPLFHPYRRSSTASRSSSSSQPSTPPLSDSGSSSSASSSPSSPSLCSEPLNSSIGSEKDLCVLDAFPPSPFDAMRSQPARMLSVRGLGAGTRRMQVYL</sequence>
<feature type="compositionally biased region" description="Basic residues" evidence="1">
    <location>
        <begin position="1"/>
        <end position="13"/>
    </location>
</feature>
<accession>A0A1Y2GNA0</accession>
<protein>
    <submittedName>
        <fullName evidence="2">Uncharacterized protein</fullName>
    </submittedName>
</protein>
<keyword evidence="3" id="KW-1185">Reference proteome</keyword>
<feature type="region of interest" description="Disordered" evidence="1">
    <location>
        <begin position="185"/>
        <end position="248"/>
    </location>
</feature>
<evidence type="ECO:0000313" key="3">
    <source>
        <dbReference type="Proteomes" id="UP000193648"/>
    </source>
</evidence>
<name>A0A1Y2GNA0_9FUNG</name>
<gene>
    <name evidence="2" type="ORF">BCR41DRAFT_356093</name>
</gene>
<organism evidence="2 3">
    <name type="scientific">Lobosporangium transversale</name>
    <dbReference type="NCBI Taxonomy" id="64571"/>
    <lineage>
        <taxon>Eukaryota</taxon>
        <taxon>Fungi</taxon>
        <taxon>Fungi incertae sedis</taxon>
        <taxon>Mucoromycota</taxon>
        <taxon>Mortierellomycotina</taxon>
        <taxon>Mortierellomycetes</taxon>
        <taxon>Mortierellales</taxon>
        <taxon>Mortierellaceae</taxon>
        <taxon>Lobosporangium</taxon>
    </lineage>
</organism>
<evidence type="ECO:0000313" key="2">
    <source>
        <dbReference type="EMBL" id="ORZ12454.1"/>
    </source>
</evidence>